<feature type="transmembrane region" description="Helical" evidence="10">
    <location>
        <begin position="177"/>
        <end position="197"/>
    </location>
</feature>
<feature type="transmembrane region" description="Helical" evidence="10">
    <location>
        <begin position="39"/>
        <end position="58"/>
    </location>
</feature>
<evidence type="ECO:0000256" key="7">
    <source>
        <dbReference type="ARBA" id="ARBA00023065"/>
    </source>
</evidence>
<reference evidence="12 13" key="1">
    <citation type="submission" date="2018-10" db="EMBL/GenBank/DDBJ databases">
        <title>Genomic Encyclopedia of Archaeal and Bacterial Type Strains, Phase II (KMG-II): from individual species to whole genera.</title>
        <authorList>
            <person name="Goeker M."/>
        </authorList>
    </citation>
    <scope>NUCLEOTIDE SEQUENCE [LARGE SCALE GENOMIC DNA]</scope>
    <source>
        <strain evidence="12 13">DSM 18602</strain>
    </source>
</reference>
<dbReference type="GO" id="GO:0015297">
    <property type="term" value="F:antiporter activity"/>
    <property type="evidence" value="ECO:0007669"/>
    <property type="project" value="UniProtKB-KW"/>
</dbReference>
<feature type="transmembrane region" description="Helical" evidence="10">
    <location>
        <begin position="6"/>
        <end position="27"/>
    </location>
</feature>
<dbReference type="Gene3D" id="1.20.1530.20">
    <property type="match status" value="1"/>
</dbReference>
<dbReference type="GO" id="GO:1902600">
    <property type="term" value="P:proton transmembrane transport"/>
    <property type="evidence" value="ECO:0007669"/>
    <property type="project" value="InterPro"/>
</dbReference>
<comment type="caution">
    <text evidence="12">The sequence shown here is derived from an EMBL/GenBank/DDBJ whole genome shotgun (WGS) entry which is preliminary data.</text>
</comment>
<evidence type="ECO:0000256" key="8">
    <source>
        <dbReference type="ARBA" id="ARBA00023136"/>
    </source>
</evidence>
<evidence type="ECO:0000259" key="11">
    <source>
        <dbReference type="Pfam" id="PF00999"/>
    </source>
</evidence>
<comment type="subcellular location">
    <subcellularLocation>
        <location evidence="1">Membrane</location>
        <topology evidence="1">Multi-pass membrane protein</topology>
    </subcellularLocation>
</comment>
<dbReference type="EMBL" id="RBKU01000001">
    <property type="protein sequence ID" value="RKR80407.1"/>
    <property type="molecule type" value="Genomic_DNA"/>
</dbReference>
<evidence type="ECO:0000256" key="6">
    <source>
        <dbReference type="ARBA" id="ARBA00023053"/>
    </source>
</evidence>
<keyword evidence="8 10" id="KW-0472">Membrane</keyword>
<dbReference type="GO" id="GO:0006814">
    <property type="term" value="P:sodium ion transport"/>
    <property type="evidence" value="ECO:0007669"/>
    <property type="project" value="UniProtKB-KW"/>
</dbReference>
<keyword evidence="6" id="KW-0915">Sodium</keyword>
<dbReference type="Pfam" id="PF00999">
    <property type="entry name" value="Na_H_Exchanger"/>
    <property type="match status" value="1"/>
</dbReference>
<dbReference type="PANTHER" id="PTHR43562">
    <property type="entry name" value="NAPA-TYPE SODIUM/HYDROGEN ANTIPORTER"/>
    <property type="match status" value="1"/>
</dbReference>
<evidence type="ECO:0000256" key="2">
    <source>
        <dbReference type="ARBA" id="ARBA00022448"/>
    </source>
</evidence>
<evidence type="ECO:0000313" key="12">
    <source>
        <dbReference type="EMBL" id="RKR80407.1"/>
    </source>
</evidence>
<keyword evidence="7" id="KW-0406">Ion transport</keyword>
<feature type="transmembrane region" description="Helical" evidence="10">
    <location>
        <begin position="292"/>
        <end position="311"/>
    </location>
</feature>
<feature type="transmembrane region" description="Helical" evidence="10">
    <location>
        <begin position="209"/>
        <end position="230"/>
    </location>
</feature>
<keyword evidence="5 10" id="KW-1133">Transmembrane helix</keyword>
<dbReference type="OrthoDB" id="9793589at2"/>
<dbReference type="AlphaFoldDB" id="A0A495IUI0"/>
<dbReference type="GO" id="GO:0016020">
    <property type="term" value="C:membrane"/>
    <property type="evidence" value="ECO:0007669"/>
    <property type="project" value="UniProtKB-SubCell"/>
</dbReference>
<proteinExistence type="predicted"/>
<feature type="transmembrane region" description="Helical" evidence="10">
    <location>
        <begin position="387"/>
        <end position="407"/>
    </location>
</feature>
<feature type="transmembrane region" description="Helical" evidence="10">
    <location>
        <begin position="78"/>
        <end position="95"/>
    </location>
</feature>
<dbReference type="InterPro" id="IPR006153">
    <property type="entry name" value="Cation/H_exchanger_TM"/>
</dbReference>
<evidence type="ECO:0000256" key="5">
    <source>
        <dbReference type="ARBA" id="ARBA00022989"/>
    </source>
</evidence>
<feature type="transmembrane region" description="Helical" evidence="10">
    <location>
        <begin position="242"/>
        <end position="260"/>
    </location>
</feature>
<evidence type="ECO:0000256" key="3">
    <source>
        <dbReference type="ARBA" id="ARBA00022449"/>
    </source>
</evidence>
<dbReference type="PANTHER" id="PTHR43562:SF3">
    <property type="entry name" value="SODIUM ION_PROTON EXCHANGER (EUROFUNG)"/>
    <property type="match status" value="1"/>
</dbReference>
<evidence type="ECO:0000256" key="4">
    <source>
        <dbReference type="ARBA" id="ARBA00022692"/>
    </source>
</evidence>
<evidence type="ECO:0000256" key="9">
    <source>
        <dbReference type="ARBA" id="ARBA00023201"/>
    </source>
</evidence>
<keyword evidence="2" id="KW-0813">Transport</keyword>
<evidence type="ECO:0000313" key="13">
    <source>
        <dbReference type="Proteomes" id="UP000268007"/>
    </source>
</evidence>
<evidence type="ECO:0000256" key="1">
    <source>
        <dbReference type="ARBA" id="ARBA00004141"/>
    </source>
</evidence>
<dbReference type="RefSeq" id="WP_121196188.1">
    <property type="nucleotide sequence ID" value="NZ_RBKU01000001.1"/>
</dbReference>
<keyword evidence="9" id="KW-0739">Sodium transport</keyword>
<gene>
    <name evidence="12" type="ORF">BDD43_0513</name>
</gene>
<keyword evidence="13" id="KW-1185">Reference proteome</keyword>
<accession>A0A495IUI0</accession>
<feature type="transmembrane region" description="Helical" evidence="10">
    <location>
        <begin position="323"/>
        <end position="342"/>
    </location>
</feature>
<evidence type="ECO:0000256" key="10">
    <source>
        <dbReference type="SAM" id="Phobius"/>
    </source>
</evidence>
<dbReference type="InterPro" id="IPR038770">
    <property type="entry name" value="Na+/solute_symporter_sf"/>
</dbReference>
<keyword evidence="4 10" id="KW-0812">Transmembrane</keyword>
<organism evidence="12 13">
    <name type="scientific">Mucilaginibacter gracilis</name>
    <dbReference type="NCBI Taxonomy" id="423350"/>
    <lineage>
        <taxon>Bacteria</taxon>
        <taxon>Pseudomonadati</taxon>
        <taxon>Bacteroidota</taxon>
        <taxon>Sphingobacteriia</taxon>
        <taxon>Sphingobacteriales</taxon>
        <taxon>Sphingobacteriaceae</taxon>
        <taxon>Mucilaginibacter</taxon>
    </lineage>
</organism>
<feature type="transmembrane region" description="Helical" evidence="10">
    <location>
        <begin position="142"/>
        <end position="165"/>
    </location>
</feature>
<name>A0A495IUI0_9SPHI</name>
<feature type="domain" description="Cation/H+ exchanger transmembrane" evidence="11">
    <location>
        <begin position="18"/>
        <end position="405"/>
    </location>
</feature>
<sequence length="426" mass="45946">MVSKLSSSEIIHFLLILIAILIPARILGEVCRRYKLPAIIGEIFAGIIVGPTLLGAFFPGLFKNLFLAAPQAYGAFDGIANIGIILLMFIAGFEVDLKQIRQNGKQALAISLTGIIFPFAIGSISVWFLYHSHFANSASNQLTTSLFFGTALSITALSVIAKILLDLDLLKTKIGNIVLTAAMVDDFLGWILFSIIIKMMNAGKEDASFWSVIVVVLFAAFMLTGGRWIIHRLLELAGKSEKIGQVFTVAVCLCFIGAVITEYLGVRGIFGAFLVGIAIGDSEYFTAKHKDILHQFTINVLAPLFFASVGLRLDFIANFNLEVVLIILVIACLAKLIGAGIGGVASGMSKNESIAVAFGMNARGSQEIVLGLIALQAKIITEPVFEGLVVMTVVTMVISGPIMKYYFLKEQKESGGKIAYLKPVEL</sequence>
<protein>
    <submittedName>
        <fullName evidence="12">Kef-type K+ transport system membrane component KefB</fullName>
    </submittedName>
</protein>
<dbReference type="Proteomes" id="UP000268007">
    <property type="component" value="Unassembled WGS sequence"/>
</dbReference>
<keyword evidence="3" id="KW-0050">Antiport</keyword>
<feature type="transmembrane region" description="Helical" evidence="10">
    <location>
        <begin position="107"/>
        <end position="130"/>
    </location>
</feature>